<sequence>MFRISFVARAKVSAVVIRPEGSTSLTYEKRYRLLKRMTLSKTFDSVNEENRYTSLKILLGRLSGNVGRRQYKMKANLEDKCLAKLKTMRLDWHDIKQLPRDELIALLGAEGLNLTHAERAVFLSATTPKVCGVLRKGVDLRHTENICMNAGLPEHGWRCGKLGHVKDVYFEGKSMLNPLALEVHRRPRSLAKREDRNGVSVEVRPMPDFSVSGRLTHEINPRIWSTPSNAVFDVHIIGYEFRVHPEDPRTQPQIREAEAEWQAHAEVVRHVLWEMLELYGVERPQQPMNLQPYELGEPDQVNAYSAAFARKRNKKKVAAVSSAPSPSSSVSNDGPILDDDVIVEPVMTTSSSSLPHDGNGTSSEKADYGPMHIQADGICSCRCRSGHARRSARGWLVEERSRRRRCRDQVPPSSCREISCLTHPNACYWMSAEDEAKVMGHVISFAKRVPFALPFNLYLRVDPSKLLRGESGAAFRHQREARQDSKNEWFSLKNFGEVQTAHDTKRDGSSDQKGADEEDVPTSPEAEAAEFDANSSTRTTEEVNASAADEAGADDYFFYGKPTSASPQQHPPPAGVT</sequence>
<gene>
    <name evidence="2" type="ORF">BSAL_65945</name>
</gene>
<dbReference type="OMA" id="EHGWRCG"/>
<feature type="non-terminal residue" evidence="2">
    <location>
        <position position="577"/>
    </location>
</feature>
<evidence type="ECO:0000256" key="1">
    <source>
        <dbReference type="SAM" id="MobiDB-lite"/>
    </source>
</evidence>
<reference evidence="3" key="1">
    <citation type="submission" date="2015-09" db="EMBL/GenBank/DDBJ databases">
        <authorList>
            <consortium name="Pathogen Informatics"/>
        </authorList>
    </citation>
    <scope>NUCLEOTIDE SEQUENCE [LARGE SCALE GENOMIC DNA]</scope>
    <source>
        <strain evidence="3">Lake Konstanz</strain>
    </source>
</reference>
<feature type="compositionally biased region" description="Basic and acidic residues" evidence="1">
    <location>
        <begin position="500"/>
        <end position="515"/>
    </location>
</feature>
<dbReference type="Proteomes" id="UP000051952">
    <property type="component" value="Unassembled WGS sequence"/>
</dbReference>
<feature type="region of interest" description="Disordered" evidence="1">
    <location>
        <begin position="500"/>
        <end position="577"/>
    </location>
</feature>
<dbReference type="EMBL" id="CYKH01000414">
    <property type="protein sequence ID" value="CUF81296.1"/>
    <property type="molecule type" value="Genomic_DNA"/>
</dbReference>
<dbReference type="OrthoDB" id="269770at2759"/>
<protein>
    <submittedName>
        <fullName evidence="2">Uncharacterized protein</fullName>
    </submittedName>
</protein>
<evidence type="ECO:0000313" key="3">
    <source>
        <dbReference type="Proteomes" id="UP000051952"/>
    </source>
</evidence>
<organism evidence="2 3">
    <name type="scientific">Bodo saltans</name>
    <name type="common">Flagellated protozoan</name>
    <dbReference type="NCBI Taxonomy" id="75058"/>
    <lineage>
        <taxon>Eukaryota</taxon>
        <taxon>Discoba</taxon>
        <taxon>Euglenozoa</taxon>
        <taxon>Kinetoplastea</taxon>
        <taxon>Metakinetoplastina</taxon>
        <taxon>Eubodonida</taxon>
        <taxon>Bodonidae</taxon>
        <taxon>Bodo</taxon>
    </lineage>
</organism>
<name>A0A0S4IT89_BODSA</name>
<accession>A0A0S4IT89</accession>
<keyword evidence="3" id="KW-1185">Reference proteome</keyword>
<dbReference type="AlphaFoldDB" id="A0A0S4IT89"/>
<dbReference type="VEuPathDB" id="TriTrypDB:BSAL_65945"/>
<evidence type="ECO:0000313" key="2">
    <source>
        <dbReference type="EMBL" id="CUF81296.1"/>
    </source>
</evidence>
<proteinExistence type="predicted"/>